<dbReference type="KEGG" id="cbae:COR50_18315"/>
<dbReference type="EMBL" id="CP023777">
    <property type="protein sequence ID" value="ATL48966.1"/>
    <property type="molecule type" value="Genomic_DNA"/>
</dbReference>
<sequence>MPIEYSVNIAYDDIYSDYATVDVKDLLKDIPTKMALTLVCHYTGQIHTQEKNPKFQLTAISDWCRRFDKQTIQKIKSVIDKFNAKQQSNFNFINNVTSLYLIESLLENKNELPEIEDLSPEQEENLFKAYLYYSAKWTKEQEAGAIKYRDISVAYMGLVMLLPYSEIFEFKDFRMQFLKAVYFFKFCESNELFKGYLKAFLAARGLKNWNDYLFNLVSAYVTLLQKDSLKTVLEFSKENKDVFASLETFCVNTDNFNPVLDFLTLRETPLYKNSDTELLFLSINFLIDKIYQSIIFDFADILIKSGLTYNEKAITTKPQFFGIFGDEFIEPGLFFKVMQYVFRQKDYKHFTGDELKNKFGVGTPDYLIVDNSKIYVFEFKNAIFSGPVKYTFDIDKIIAELDKKLVKNEGGRPKGVTQLVNFVEDITKGRYETILGKDIPKYIIYPILVTTDFTFNLPVIYSIVAPKFGSILKGKNLEDFKLNIRKLTMIDLDSLIKFQDLFIERKLTINHVLNDYQAFLSKGTNPIDKSLSFHKYIHVKTSKMKYDTPKLFWTEIKATLFNNETTN</sequence>
<protein>
    <submittedName>
        <fullName evidence="1">Uncharacterized protein</fullName>
    </submittedName>
</protein>
<gene>
    <name evidence="1" type="ORF">COR50_18315</name>
</gene>
<name>A0A291QYC4_9BACT</name>
<dbReference type="RefSeq" id="WP_098195334.1">
    <property type="nucleotide sequence ID" value="NZ_CP023777.1"/>
</dbReference>
<dbReference type="OrthoDB" id="1275259at2"/>
<keyword evidence="2" id="KW-1185">Reference proteome</keyword>
<proteinExistence type="predicted"/>
<dbReference type="AlphaFoldDB" id="A0A291QYC4"/>
<evidence type="ECO:0000313" key="2">
    <source>
        <dbReference type="Proteomes" id="UP000220133"/>
    </source>
</evidence>
<reference evidence="1 2" key="1">
    <citation type="submission" date="2017-10" db="EMBL/GenBank/DDBJ databases">
        <title>Paenichitinophaga pekingensis gen. nov., sp. nov., isolated from activated sludge.</title>
        <authorList>
            <person name="Jin D."/>
            <person name="Kong X."/>
            <person name="Deng Y."/>
            <person name="Bai Z."/>
        </authorList>
    </citation>
    <scope>NUCLEOTIDE SEQUENCE [LARGE SCALE GENOMIC DNA]</scope>
    <source>
        <strain evidence="1 2">13</strain>
    </source>
</reference>
<evidence type="ECO:0000313" key="1">
    <source>
        <dbReference type="EMBL" id="ATL48966.1"/>
    </source>
</evidence>
<organism evidence="1 2">
    <name type="scientific">Chitinophaga caeni</name>
    <dbReference type="NCBI Taxonomy" id="2029983"/>
    <lineage>
        <taxon>Bacteria</taxon>
        <taxon>Pseudomonadati</taxon>
        <taxon>Bacteroidota</taxon>
        <taxon>Chitinophagia</taxon>
        <taxon>Chitinophagales</taxon>
        <taxon>Chitinophagaceae</taxon>
        <taxon>Chitinophaga</taxon>
    </lineage>
</organism>
<dbReference type="Proteomes" id="UP000220133">
    <property type="component" value="Chromosome"/>
</dbReference>
<accession>A0A291QYC4</accession>